<evidence type="ECO:0000256" key="1">
    <source>
        <dbReference type="ARBA" id="ARBA00004141"/>
    </source>
</evidence>
<dbReference type="AlphaFoldDB" id="A0AAW0LHA1"/>
<comment type="caution">
    <text evidence="6">The sequence shown here is derived from an EMBL/GenBank/DDBJ whole genome shotgun (WGS) entry which is preliminary data.</text>
</comment>
<keyword evidence="5" id="KW-0472">Membrane</keyword>
<keyword evidence="7" id="KW-1185">Reference proteome</keyword>
<dbReference type="GO" id="GO:0016020">
    <property type="term" value="C:membrane"/>
    <property type="evidence" value="ECO:0007669"/>
    <property type="project" value="UniProtKB-SubCell"/>
</dbReference>
<keyword evidence="2" id="KW-0813">Transport</keyword>
<comment type="subcellular location">
    <subcellularLocation>
        <location evidence="1">Membrane</location>
        <topology evidence="1">Multi-pass membrane protein</topology>
    </subcellularLocation>
</comment>
<dbReference type="GO" id="GO:0008324">
    <property type="term" value="F:monoatomic cation transmembrane transporter activity"/>
    <property type="evidence" value="ECO:0007669"/>
    <property type="project" value="TreeGrafter"/>
</dbReference>
<dbReference type="SUPFAM" id="SSF161111">
    <property type="entry name" value="Cation efflux protein transmembrane domain-like"/>
    <property type="match status" value="1"/>
</dbReference>
<evidence type="ECO:0000256" key="3">
    <source>
        <dbReference type="ARBA" id="ARBA00022692"/>
    </source>
</evidence>
<keyword evidence="4" id="KW-1133">Transmembrane helix</keyword>
<evidence type="ECO:0000256" key="5">
    <source>
        <dbReference type="ARBA" id="ARBA00023136"/>
    </source>
</evidence>
<evidence type="ECO:0000313" key="6">
    <source>
        <dbReference type="EMBL" id="KAK7850854.1"/>
    </source>
</evidence>
<evidence type="ECO:0000313" key="7">
    <source>
        <dbReference type="Proteomes" id="UP000237347"/>
    </source>
</evidence>
<accession>A0AAW0LHA1</accession>
<dbReference type="Gene3D" id="1.20.1510.10">
    <property type="entry name" value="Cation efflux protein transmembrane domain"/>
    <property type="match status" value="1"/>
</dbReference>
<dbReference type="Proteomes" id="UP000237347">
    <property type="component" value="Unassembled WGS sequence"/>
</dbReference>
<name>A0AAW0LHA1_QUESU</name>
<keyword evidence="3" id="KW-0812">Transmembrane</keyword>
<gene>
    <name evidence="6" type="primary">MTP10_7</name>
    <name evidence="6" type="ORF">CFP56_043526</name>
</gene>
<dbReference type="InterPro" id="IPR027469">
    <property type="entry name" value="Cation_efflux_TMD_sf"/>
</dbReference>
<dbReference type="PANTHER" id="PTHR43840">
    <property type="entry name" value="MITOCHONDRIAL METAL TRANSPORTER 1-RELATED"/>
    <property type="match status" value="1"/>
</dbReference>
<organism evidence="6 7">
    <name type="scientific">Quercus suber</name>
    <name type="common">Cork oak</name>
    <dbReference type="NCBI Taxonomy" id="58331"/>
    <lineage>
        <taxon>Eukaryota</taxon>
        <taxon>Viridiplantae</taxon>
        <taxon>Streptophyta</taxon>
        <taxon>Embryophyta</taxon>
        <taxon>Tracheophyta</taxon>
        <taxon>Spermatophyta</taxon>
        <taxon>Magnoliopsida</taxon>
        <taxon>eudicotyledons</taxon>
        <taxon>Gunneridae</taxon>
        <taxon>Pentapetalae</taxon>
        <taxon>rosids</taxon>
        <taxon>fabids</taxon>
        <taxon>Fagales</taxon>
        <taxon>Fagaceae</taxon>
        <taxon>Quercus</taxon>
    </lineage>
</organism>
<protein>
    <submittedName>
        <fullName evidence="6">Metal tolerance protein 10</fullName>
    </submittedName>
</protein>
<proteinExistence type="predicted"/>
<reference evidence="6 7" key="1">
    <citation type="journal article" date="2018" name="Sci. Data">
        <title>The draft genome sequence of cork oak.</title>
        <authorList>
            <person name="Ramos A.M."/>
            <person name="Usie A."/>
            <person name="Barbosa P."/>
            <person name="Barros P.M."/>
            <person name="Capote T."/>
            <person name="Chaves I."/>
            <person name="Simoes F."/>
            <person name="Abreu I."/>
            <person name="Carrasquinho I."/>
            <person name="Faro C."/>
            <person name="Guimaraes J.B."/>
            <person name="Mendonca D."/>
            <person name="Nobrega F."/>
            <person name="Rodrigues L."/>
            <person name="Saibo N.J.M."/>
            <person name="Varela M.C."/>
            <person name="Egas C."/>
            <person name="Matos J."/>
            <person name="Miguel C.M."/>
            <person name="Oliveira M.M."/>
            <person name="Ricardo C.P."/>
            <person name="Goncalves S."/>
        </authorList>
    </citation>
    <scope>NUCLEOTIDE SEQUENCE [LARGE SCALE GENOMIC DNA]</scope>
    <source>
        <strain evidence="7">cv. HL8</strain>
    </source>
</reference>
<sequence length="115" mass="13507">MDNWNNDICKFVRAYAEHHFSDVKTNLISLAAVVLASRYYWWIDPTGATIILLYTMNTWKKTFFENLFALIGKTAPPEFLGKLTYLIWNHHEDIKKIDTVRAYTFGSDHFLSRLT</sequence>
<dbReference type="EMBL" id="PKMF04000094">
    <property type="protein sequence ID" value="KAK7850854.1"/>
    <property type="molecule type" value="Genomic_DNA"/>
</dbReference>
<evidence type="ECO:0000256" key="2">
    <source>
        <dbReference type="ARBA" id="ARBA00022448"/>
    </source>
</evidence>
<dbReference type="InterPro" id="IPR050291">
    <property type="entry name" value="CDF_Transporter"/>
</dbReference>
<evidence type="ECO:0000256" key="4">
    <source>
        <dbReference type="ARBA" id="ARBA00022989"/>
    </source>
</evidence>
<dbReference type="PANTHER" id="PTHR43840:SF2">
    <property type="entry name" value="METAL TOLERANCE PROTEIN 9"/>
    <property type="match status" value="1"/>
</dbReference>